<dbReference type="Proteomes" id="UP000664169">
    <property type="component" value="Unassembled WGS sequence"/>
</dbReference>
<dbReference type="SUPFAM" id="SSF56801">
    <property type="entry name" value="Acetyl-CoA synthetase-like"/>
    <property type="match status" value="1"/>
</dbReference>
<dbReference type="PANTHER" id="PTHR24096:SF422">
    <property type="entry name" value="BCDNA.GH02901"/>
    <property type="match status" value="1"/>
</dbReference>
<dbReference type="InterPro" id="IPR020845">
    <property type="entry name" value="AMP-binding_CS"/>
</dbReference>
<proteinExistence type="predicted"/>
<keyword evidence="4" id="KW-1185">Reference proteome</keyword>
<dbReference type="InterPro" id="IPR025110">
    <property type="entry name" value="AMP-bd_C"/>
</dbReference>
<dbReference type="PANTHER" id="PTHR24096">
    <property type="entry name" value="LONG-CHAIN-FATTY-ACID--COA LIGASE"/>
    <property type="match status" value="1"/>
</dbReference>
<reference evidence="3" key="1">
    <citation type="submission" date="2021-03" db="EMBL/GenBank/DDBJ databases">
        <authorList>
            <person name="Tagirdzhanova G."/>
        </authorList>
    </citation>
    <scope>NUCLEOTIDE SEQUENCE</scope>
</reference>
<dbReference type="InterPro" id="IPR042099">
    <property type="entry name" value="ANL_N_sf"/>
</dbReference>
<name>A0A8H3FCF7_9LECA</name>
<organism evidence="3 4">
    <name type="scientific">Gomphillus americanus</name>
    <dbReference type="NCBI Taxonomy" id="1940652"/>
    <lineage>
        <taxon>Eukaryota</taxon>
        <taxon>Fungi</taxon>
        <taxon>Dikarya</taxon>
        <taxon>Ascomycota</taxon>
        <taxon>Pezizomycotina</taxon>
        <taxon>Lecanoromycetes</taxon>
        <taxon>OSLEUM clade</taxon>
        <taxon>Ostropomycetidae</taxon>
        <taxon>Ostropales</taxon>
        <taxon>Graphidaceae</taxon>
        <taxon>Gomphilloideae</taxon>
        <taxon>Gomphillus</taxon>
    </lineage>
</organism>
<comment type="caution">
    <text evidence="3">The sequence shown here is derived from an EMBL/GenBank/DDBJ whole genome shotgun (WGS) entry which is preliminary data.</text>
</comment>
<dbReference type="Pfam" id="PF13193">
    <property type="entry name" value="AMP-binding_C"/>
    <property type="match status" value="1"/>
</dbReference>
<evidence type="ECO:0000313" key="3">
    <source>
        <dbReference type="EMBL" id="CAF9921858.1"/>
    </source>
</evidence>
<dbReference type="Pfam" id="PF00501">
    <property type="entry name" value="AMP-binding"/>
    <property type="match status" value="1"/>
</dbReference>
<evidence type="ECO:0000259" key="1">
    <source>
        <dbReference type="Pfam" id="PF00501"/>
    </source>
</evidence>
<dbReference type="InterPro" id="IPR045851">
    <property type="entry name" value="AMP-bd_C_sf"/>
</dbReference>
<accession>A0A8H3FCF7</accession>
<protein>
    <recommendedName>
        <fullName evidence="5">Acetyl-CoA synthetase-like protein</fullName>
    </recommendedName>
</protein>
<dbReference type="OrthoDB" id="6509636at2759"/>
<evidence type="ECO:0000259" key="2">
    <source>
        <dbReference type="Pfam" id="PF13193"/>
    </source>
</evidence>
<evidence type="ECO:0008006" key="5">
    <source>
        <dbReference type="Google" id="ProtNLM"/>
    </source>
</evidence>
<dbReference type="PROSITE" id="PS00455">
    <property type="entry name" value="AMP_BINDING"/>
    <property type="match status" value="1"/>
</dbReference>
<dbReference type="EMBL" id="CAJPDQ010000017">
    <property type="protein sequence ID" value="CAF9921858.1"/>
    <property type="molecule type" value="Genomic_DNA"/>
</dbReference>
<dbReference type="GO" id="GO:0016405">
    <property type="term" value="F:CoA-ligase activity"/>
    <property type="evidence" value="ECO:0007669"/>
    <property type="project" value="TreeGrafter"/>
</dbReference>
<feature type="domain" description="AMP-dependent synthetase/ligase" evidence="1">
    <location>
        <begin position="50"/>
        <end position="412"/>
    </location>
</feature>
<dbReference type="InterPro" id="IPR000873">
    <property type="entry name" value="AMP-dep_synth/lig_dom"/>
</dbReference>
<feature type="domain" description="AMP-binding enzyme C-terminal" evidence="2">
    <location>
        <begin position="463"/>
        <end position="548"/>
    </location>
</feature>
<dbReference type="Gene3D" id="3.30.300.30">
    <property type="match status" value="1"/>
</dbReference>
<sequence length="573" mass="62698">MAAQKIFTSPMGSIPELPKDPLWTHLFDSPSALVNTEPEHELGGYFNAATKEWLSWKDVRDTSTWLSSALIREFGLKAGDVVCLFSGNTVWYPVALWAGLRVGAQISGASPAYSVEEMAYALKTANAKFLFTSPASFPVASKAAEQAGLSVKNIFLLVSEEDAKHQKHTTIHHLLSTGRSYGEKSQVPAFRPPTGQSLAQTCGFLSFSSGTTGLPKAVRISHANVLAQSLQVVSQTSSTYKKVLGAVPLFHITGLVHVLTVPLFTNAKVILLPAFTMEAMLEAVVNHKIEELLLVPPLCIQLVRNPIVSNYNLSHVKRFSSGAAPLSEEILQLMESRFPGTTFKQGYGMTESCSVITCHPLAYTGYTRSHSVGQIVPGTEVRFRLTNNTGDAAINQEGEILARGPQITMGYLNNPTATHDTFDSDSWLHTGDLGKIDHEGYVYITDRIKELIKVKATQVAPAEVEDCLLGYEEVIEDVAVVGVPSTQNNDERGAGEIVKAFVVLKKSVKASREIGYGIMRYVADRKVREKWVREVQFVEAIPKSASGKILRRELKGYKNGVVVRMDQGFKAKL</sequence>
<dbReference type="AlphaFoldDB" id="A0A8H3FCF7"/>
<gene>
    <name evidence="3" type="ORF">GOMPHAMPRED_002424</name>
</gene>
<dbReference type="Gene3D" id="3.40.50.12780">
    <property type="entry name" value="N-terminal domain of ligase-like"/>
    <property type="match status" value="1"/>
</dbReference>
<evidence type="ECO:0000313" key="4">
    <source>
        <dbReference type="Proteomes" id="UP000664169"/>
    </source>
</evidence>